<evidence type="ECO:0000256" key="2">
    <source>
        <dbReference type="ARBA" id="ARBA00022723"/>
    </source>
</evidence>
<dbReference type="InterPro" id="IPR050341">
    <property type="entry name" value="PP1_catalytic_subunit"/>
</dbReference>
<comment type="similarity">
    <text evidence="1">Belongs to the PPP phosphatase family. PP-1 subfamily.</text>
</comment>
<dbReference type="FunFam" id="3.60.21.10:FF:000026">
    <property type="entry name" value="Serine/threonine-protein phosphatase"/>
    <property type="match status" value="1"/>
</dbReference>
<dbReference type="EMBL" id="CP097503">
    <property type="protein sequence ID" value="URD81245.1"/>
    <property type="molecule type" value="Genomic_DNA"/>
</dbReference>
<evidence type="ECO:0000256" key="5">
    <source>
        <dbReference type="ARBA" id="ARBA00023211"/>
    </source>
</evidence>
<dbReference type="GO" id="GO:0046872">
    <property type="term" value="F:metal ion binding"/>
    <property type="evidence" value="ECO:0007669"/>
    <property type="project" value="UniProtKB-KW"/>
</dbReference>
<dbReference type="SMART" id="SM00156">
    <property type="entry name" value="PP2Ac"/>
    <property type="match status" value="1"/>
</dbReference>
<evidence type="ECO:0000256" key="7">
    <source>
        <dbReference type="ARBA" id="ARBA00048336"/>
    </source>
</evidence>
<keyword evidence="3 8" id="KW-0378">Hydrolase</keyword>
<comment type="catalytic activity">
    <reaction evidence="7 8">
        <text>O-phospho-L-threonyl-[protein] + H2O = L-threonyl-[protein] + phosphate</text>
        <dbReference type="Rhea" id="RHEA:47004"/>
        <dbReference type="Rhea" id="RHEA-COMP:11060"/>
        <dbReference type="Rhea" id="RHEA-COMP:11605"/>
        <dbReference type="ChEBI" id="CHEBI:15377"/>
        <dbReference type="ChEBI" id="CHEBI:30013"/>
        <dbReference type="ChEBI" id="CHEBI:43474"/>
        <dbReference type="ChEBI" id="CHEBI:61977"/>
        <dbReference type="EC" id="3.1.3.16"/>
    </reaction>
</comment>
<evidence type="ECO:0000259" key="9">
    <source>
        <dbReference type="PROSITE" id="PS00125"/>
    </source>
</evidence>
<dbReference type="InterPro" id="IPR004843">
    <property type="entry name" value="Calcineurin-like_PHP"/>
</dbReference>
<dbReference type="GO" id="GO:0005737">
    <property type="term" value="C:cytoplasm"/>
    <property type="evidence" value="ECO:0007669"/>
    <property type="project" value="TreeGrafter"/>
</dbReference>
<dbReference type="InterPro" id="IPR031675">
    <property type="entry name" value="STPPase_N"/>
</dbReference>
<dbReference type="GO" id="GO:0004722">
    <property type="term" value="F:protein serine/threonine phosphatase activity"/>
    <property type="evidence" value="ECO:0007669"/>
    <property type="project" value="UniProtKB-EC"/>
</dbReference>
<evidence type="ECO:0000313" key="11">
    <source>
        <dbReference type="Proteomes" id="UP001055439"/>
    </source>
</evidence>
<dbReference type="Gene3D" id="3.60.21.10">
    <property type="match status" value="1"/>
</dbReference>
<evidence type="ECO:0000256" key="1">
    <source>
        <dbReference type="ARBA" id="ARBA00005333"/>
    </source>
</evidence>
<dbReference type="InterPro" id="IPR029052">
    <property type="entry name" value="Metallo-depent_PP-like"/>
</dbReference>
<dbReference type="SUPFAM" id="SSF56300">
    <property type="entry name" value="Metallo-dependent phosphatases"/>
    <property type="match status" value="1"/>
</dbReference>
<organism evidence="10 11">
    <name type="scientific">Musa troglodytarum</name>
    <name type="common">fe'i banana</name>
    <dbReference type="NCBI Taxonomy" id="320322"/>
    <lineage>
        <taxon>Eukaryota</taxon>
        <taxon>Viridiplantae</taxon>
        <taxon>Streptophyta</taxon>
        <taxon>Embryophyta</taxon>
        <taxon>Tracheophyta</taxon>
        <taxon>Spermatophyta</taxon>
        <taxon>Magnoliopsida</taxon>
        <taxon>Liliopsida</taxon>
        <taxon>Zingiberales</taxon>
        <taxon>Musaceae</taxon>
        <taxon>Musa</taxon>
    </lineage>
</organism>
<dbReference type="OrthoDB" id="1930084at2759"/>
<keyword evidence="4" id="KW-0904">Protein phosphatase</keyword>
<keyword evidence="2" id="KW-0479">Metal-binding</keyword>
<dbReference type="Pfam" id="PF16891">
    <property type="entry name" value="STPPase_N"/>
    <property type="match status" value="1"/>
</dbReference>
<gene>
    <name evidence="10" type="ORF">MUK42_24217</name>
</gene>
<keyword evidence="11" id="KW-1185">Reference proteome</keyword>
<evidence type="ECO:0000256" key="8">
    <source>
        <dbReference type="RuleBase" id="RU004273"/>
    </source>
</evidence>
<keyword evidence="5" id="KW-0464">Manganese</keyword>
<dbReference type="GO" id="GO:0005634">
    <property type="term" value="C:nucleus"/>
    <property type="evidence" value="ECO:0007669"/>
    <property type="project" value="TreeGrafter"/>
</dbReference>
<dbReference type="PANTHER" id="PTHR11668">
    <property type="entry name" value="SERINE/THREONINE PROTEIN PHOSPHATASE"/>
    <property type="match status" value="1"/>
</dbReference>
<evidence type="ECO:0000256" key="4">
    <source>
        <dbReference type="ARBA" id="ARBA00022912"/>
    </source>
</evidence>
<evidence type="ECO:0000256" key="3">
    <source>
        <dbReference type="ARBA" id="ARBA00022801"/>
    </source>
</evidence>
<dbReference type="Proteomes" id="UP001055439">
    <property type="component" value="Chromosome 10"/>
</dbReference>
<dbReference type="PRINTS" id="PR00114">
    <property type="entry name" value="STPHPHTASE"/>
</dbReference>
<sequence>MLMTKSSMEAMEGPVLDDVIHRLLEGRQGGRQVQLSESEIRQLCIEAKHVFRAQPNLLDLHAPIKICGDIHGQYLDLLKLFEKGGFPPHSTYLFLGDYVDRGKQSLETICLLLAYKVKYPDKIFLLRGNHEDAKINRVYGFYDECKRRFNVRLWKTFCDSFNCLPMAAVIDEKILCMHGGLSPELNSLDQIREIKRPTEIPDYGLLCDLLWSDPDPKIQGWGESDRGVSVTFGADKLAEFLDQHELDLVVEDGYEFFANRRLVTLFSAPNYCGEFDNAGALLSIDENLFCSFEILKPYDFMSTPGSSNALKTAPKKKPAKFDASSIDRLSKFNSGSKGEI</sequence>
<dbReference type="EC" id="3.1.3.16" evidence="8"/>
<feature type="domain" description="Serine/threonine specific protein phosphatases" evidence="9">
    <location>
        <begin position="126"/>
        <end position="131"/>
    </location>
</feature>
<dbReference type="PANTHER" id="PTHR11668:SF515">
    <property type="entry name" value="SERINE_THREONINE-PROTEIN PHOSPHATASE"/>
    <property type="match status" value="1"/>
</dbReference>
<accession>A0A9E7ERD1</accession>
<dbReference type="Pfam" id="PF00149">
    <property type="entry name" value="Metallophos"/>
    <property type="match status" value="1"/>
</dbReference>
<evidence type="ECO:0000256" key="6">
    <source>
        <dbReference type="ARBA" id="ARBA00047761"/>
    </source>
</evidence>
<name>A0A9E7ERD1_9LILI</name>
<protein>
    <recommendedName>
        <fullName evidence="8">Serine/threonine-protein phosphatase</fullName>
        <ecNumber evidence="8">3.1.3.16</ecNumber>
    </recommendedName>
</protein>
<dbReference type="PROSITE" id="PS00125">
    <property type="entry name" value="SER_THR_PHOSPHATASE"/>
    <property type="match status" value="1"/>
</dbReference>
<proteinExistence type="inferred from homology"/>
<dbReference type="AlphaFoldDB" id="A0A9E7ERD1"/>
<dbReference type="InterPro" id="IPR006186">
    <property type="entry name" value="Ser/Thr-sp_prot-phosphatase"/>
</dbReference>
<reference evidence="10" key="1">
    <citation type="submission" date="2022-05" db="EMBL/GenBank/DDBJ databases">
        <title>The Musa troglodytarum L. genome provides insights into the mechanism of non-climacteric behaviour and enrichment of carotenoids.</title>
        <authorList>
            <person name="Wang J."/>
        </authorList>
    </citation>
    <scope>NUCLEOTIDE SEQUENCE</scope>
    <source>
        <tissue evidence="10">Leaf</tissue>
    </source>
</reference>
<comment type="catalytic activity">
    <reaction evidence="6">
        <text>O-phospho-L-seryl-[protein] + H2O = L-seryl-[protein] + phosphate</text>
        <dbReference type="Rhea" id="RHEA:20629"/>
        <dbReference type="Rhea" id="RHEA-COMP:9863"/>
        <dbReference type="Rhea" id="RHEA-COMP:11604"/>
        <dbReference type="ChEBI" id="CHEBI:15377"/>
        <dbReference type="ChEBI" id="CHEBI:29999"/>
        <dbReference type="ChEBI" id="CHEBI:43474"/>
        <dbReference type="ChEBI" id="CHEBI:83421"/>
        <dbReference type="EC" id="3.1.3.16"/>
    </reaction>
</comment>
<evidence type="ECO:0000313" key="10">
    <source>
        <dbReference type="EMBL" id="URD81245.1"/>
    </source>
</evidence>